<dbReference type="PROSITE" id="PS50983">
    <property type="entry name" value="FE_B12_PBP"/>
    <property type="match status" value="1"/>
</dbReference>
<dbReference type="Gene3D" id="3.40.50.1980">
    <property type="entry name" value="Nitrogenase molybdenum iron protein domain"/>
    <property type="match status" value="1"/>
</dbReference>
<dbReference type="GO" id="GO:1901678">
    <property type="term" value="P:iron coordination entity transport"/>
    <property type="evidence" value="ECO:0007669"/>
    <property type="project" value="UniProtKB-ARBA"/>
</dbReference>
<keyword evidence="4" id="KW-0732">Signal</keyword>
<dbReference type="PANTHER" id="PTHR30532:SF24">
    <property type="entry name" value="FERRIC ENTEROBACTIN-BINDING PERIPLASMIC PROTEIN FEPB"/>
    <property type="match status" value="1"/>
</dbReference>
<evidence type="ECO:0000313" key="7">
    <source>
        <dbReference type="Proteomes" id="UP000002357"/>
    </source>
</evidence>
<proteinExistence type="inferred from homology"/>
<evidence type="ECO:0000313" key="6">
    <source>
        <dbReference type="EMBL" id="EFG05076.2"/>
    </source>
</evidence>
<evidence type="ECO:0000256" key="2">
    <source>
        <dbReference type="ARBA" id="ARBA00008814"/>
    </source>
</evidence>
<keyword evidence="7" id="KW-1185">Reference proteome</keyword>
<keyword evidence="3" id="KW-0813">Transport</keyword>
<feature type="domain" description="Fe/B12 periplasmic-binding" evidence="5">
    <location>
        <begin position="1"/>
        <end position="172"/>
    </location>
</feature>
<sequence>MTRTIGKALGETEKAESLVTEVEGGLATVAKENPEFQGKTFAYGMALAPGATEASLYLDYDPRVRLLTEIGFENTPSMKAIASAVQGANWYGGVSMEKLDSIEADVYVGWANNPKEVTHSLNDPVFKRWAPIQDKNYAFLQDPTLSMATSAPTVLSIPWAMERYVPLLADAVAGKGAVDTPAS</sequence>
<comment type="similarity">
    <text evidence="2">Belongs to the bacterial solute-binding protein 8 family.</text>
</comment>
<name>D5SMD3_STRCL</name>
<evidence type="ECO:0000259" key="5">
    <source>
        <dbReference type="PROSITE" id="PS50983"/>
    </source>
</evidence>
<dbReference type="EMBL" id="CM000914">
    <property type="protein sequence ID" value="EFG05076.2"/>
    <property type="molecule type" value="Genomic_DNA"/>
</dbReference>
<reference evidence="6 7" key="1">
    <citation type="journal article" date="2010" name="Genome Biol. Evol.">
        <title>The sequence of a 1.8-mb bacterial linear plasmid reveals a rich evolutionary reservoir of secondary metabolic pathways.</title>
        <authorList>
            <person name="Medema M.H."/>
            <person name="Trefzer A."/>
            <person name="Kovalchuk A."/>
            <person name="van den Berg M."/>
            <person name="Mueller U."/>
            <person name="Heijne W."/>
            <person name="Wu L."/>
            <person name="Alam M.T."/>
            <person name="Ronning C.M."/>
            <person name="Nierman W.C."/>
            <person name="Bovenberg R.A.L."/>
            <person name="Breitling R."/>
            <person name="Takano E."/>
        </authorList>
    </citation>
    <scope>NUCLEOTIDE SEQUENCE [LARGE SCALE GENOMIC DNA]</scope>
    <source>
        <strain evidence="7">ATCC 27064 / DSM 738 / JCM 4710 / NBRC 13307 / NCIMB 12785 / NRRL 3585 / VKM Ac-602</strain>
        <plasmid evidence="6">pSCL4</plasmid>
    </source>
</reference>
<accession>D5SMD3</accession>
<evidence type="ECO:0000256" key="4">
    <source>
        <dbReference type="ARBA" id="ARBA00022729"/>
    </source>
</evidence>
<dbReference type="PANTHER" id="PTHR30532">
    <property type="entry name" value="IRON III DICITRATE-BINDING PERIPLASMIC PROTEIN"/>
    <property type="match status" value="1"/>
</dbReference>
<protein>
    <submittedName>
        <fullName evidence="6">ABC-type Fe3+-hydroxamate transport system, solute-binding protein</fullName>
    </submittedName>
</protein>
<keyword evidence="6" id="KW-0614">Plasmid</keyword>
<evidence type="ECO:0000256" key="3">
    <source>
        <dbReference type="ARBA" id="ARBA00022448"/>
    </source>
</evidence>
<dbReference type="AlphaFoldDB" id="D5SMD3"/>
<dbReference type="eggNOG" id="COG0614">
    <property type="taxonomic scope" value="Bacteria"/>
</dbReference>
<dbReference type="SUPFAM" id="SSF53807">
    <property type="entry name" value="Helical backbone' metal receptor"/>
    <property type="match status" value="1"/>
</dbReference>
<evidence type="ECO:0000256" key="1">
    <source>
        <dbReference type="ARBA" id="ARBA00004196"/>
    </source>
</evidence>
<dbReference type="InterPro" id="IPR002491">
    <property type="entry name" value="ABC_transptr_periplasmic_BD"/>
</dbReference>
<comment type="subcellular location">
    <subcellularLocation>
        <location evidence="1">Cell envelope</location>
    </subcellularLocation>
</comment>
<gene>
    <name evidence="6" type="ORF">SCLAV_p1595</name>
</gene>
<geneLocation type="plasmid" evidence="6 7">
    <name>pSCL4</name>
</geneLocation>
<organism evidence="6 7">
    <name type="scientific">Streptomyces clavuligerus</name>
    <dbReference type="NCBI Taxonomy" id="1901"/>
    <lineage>
        <taxon>Bacteria</taxon>
        <taxon>Bacillati</taxon>
        <taxon>Actinomycetota</taxon>
        <taxon>Actinomycetes</taxon>
        <taxon>Kitasatosporales</taxon>
        <taxon>Streptomycetaceae</taxon>
        <taxon>Streptomyces</taxon>
    </lineage>
</organism>
<dbReference type="GO" id="GO:0030288">
    <property type="term" value="C:outer membrane-bounded periplasmic space"/>
    <property type="evidence" value="ECO:0007669"/>
    <property type="project" value="TreeGrafter"/>
</dbReference>
<dbReference type="InterPro" id="IPR051313">
    <property type="entry name" value="Bact_iron-sidero_bind"/>
</dbReference>
<dbReference type="Proteomes" id="UP000002357">
    <property type="component" value="Plasmid pSCL4"/>
</dbReference>